<reference evidence="2 3" key="1">
    <citation type="submission" date="2017-03" db="EMBL/GenBank/DDBJ databases">
        <title>Genome Survey of Euroglyphus maynei.</title>
        <authorList>
            <person name="Arlian L.G."/>
            <person name="Morgan M.S."/>
            <person name="Rider S.D."/>
        </authorList>
    </citation>
    <scope>NUCLEOTIDE SEQUENCE [LARGE SCALE GENOMIC DNA]</scope>
    <source>
        <strain evidence="2">Arlian Lab</strain>
        <tissue evidence="2">Whole body</tissue>
    </source>
</reference>
<gene>
    <name evidence="2" type="ORF">BLA29_014572</name>
</gene>
<feature type="non-terminal residue" evidence="2">
    <location>
        <position position="1"/>
    </location>
</feature>
<keyword evidence="3" id="KW-1185">Reference proteome</keyword>
<dbReference type="GO" id="GO:0030210">
    <property type="term" value="P:heparin proteoglycan biosynthetic process"/>
    <property type="evidence" value="ECO:0007669"/>
    <property type="project" value="UniProtKB-UniPathway"/>
</dbReference>
<dbReference type="InterPro" id="IPR039721">
    <property type="entry name" value="C5-epimerase"/>
</dbReference>
<dbReference type="InterPro" id="IPR010598">
    <property type="entry name" value="C5-epim_C"/>
</dbReference>
<dbReference type="PANTHER" id="PTHR13174">
    <property type="entry name" value="D-GLUCURONYL C5-EPIMERASE"/>
    <property type="match status" value="1"/>
</dbReference>
<dbReference type="Proteomes" id="UP000194236">
    <property type="component" value="Unassembled WGS sequence"/>
</dbReference>
<evidence type="ECO:0000313" key="3">
    <source>
        <dbReference type="Proteomes" id="UP000194236"/>
    </source>
</evidence>
<protein>
    <submittedName>
        <fullName evidence="2">D-glucuronyl C5-epimerase-like protein</fullName>
    </submittedName>
</protein>
<dbReference type="GO" id="GO:0005794">
    <property type="term" value="C:Golgi apparatus"/>
    <property type="evidence" value="ECO:0007669"/>
    <property type="project" value="TreeGrafter"/>
</dbReference>
<dbReference type="UniPathway" id="UPA00862"/>
<name>A0A1Y3AXM9_EURMA</name>
<dbReference type="AlphaFoldDB" id="A0A1Y3AXM9"/>
<dbReference type="GO" id="GO:0015012">
    <property type="term" value="P:heparan sulfate proteoglycan biosynthetic process"/>
    <property type="evidence" value="ECO:0007669"/>
    <property type="project" value="InterPro"/>
</dbReference>
<dbReference type="Pfam" id="PF06662">
    <property type="entry name" value="C5-epim_C"/>
    <property type="match status" value="1"/>
</dbReference>
<dbReference type="OrthoDB" id="5914444at2759"/>
<sequence>CQDQICEKAGQFYDEGIRSLESSLSLYDSGSGSFYDLRHLSLGIAPNIARWDYHSTHINQLLYLYTIARNDLFKTVSDRWIAYMKGHRASHN</sequence>
<feature type="domain" description="D-glucuronyl C5-epimerase C-terminal" evidence="1">
    <location>
        <begin position="7"/>
        <end position="81"/>
    </location>
</feature>
<organism evidence="2 3">
    <name type="scientific">Euroglyphus maynei</name>
    <name type="common">Mayne's house dust mite</name>
    <dbReference type="NCBI Taxonomy" id="6958"/>
    <lineage>
        <taxon>Eukaryota</taxon>
        <taxon>Metazoa</taxon>
        <taxon>Ecdysozoa</taxon>
        <taxon>Arthropoda</taxon>
        <taxon>Chelicerata</taxon>
        <taxon>Arachnida</taxon>
        <taxon>Acari</taxon>
        <taxon>Acariformes</taxon>
        <taxon>Sarcoptiformes</taxon>
        <taxon>Astigmata</taxon>
        <taxon>Psoroptidia</taxon>
        <taxon>Analgoidea</taxon>
        <taxon>Pyroglyphidae</taxon>
        <taxon>Pyroglyphinae</taxon>
        <taxon>Euroglyphus</taxon>
    </lineage>
</organism>
<accession>A0A1Y3AXM9</accession>
<evidence type="ECO:0000259" key="1">
    <source>
        <dbReference type="Pfam" id="PF06662"/>
    </source>
</evidence>
<proteinExistence type="predicted"/>
<dbReference type="PANTHER" id="PTHR13174:SF3">
    <property type="entry name" value="D-GLUCURONYL C5-EPIMERASE"/>
    <property type="match status" value="1"/>
</dbReference>
<comment type="caution">
    <text evidence="2">The sequence shown here is derived from an EMBL/GenBank/DDBJ whole genome shotgun (WGS) entry which is preliminary data.</text>
</comment>
<dbReference type="EMBL" id="MUJZ01052403">
    <property type="protein sequence ID" value="OTF73260.1"/>
    <property type="molecule type" value="Genomic_DNA"/>
</dbReference>
<evidence type="ECO:0000313" key="2">
    <source>
        <dbReference type="EMBL" id="OTF73260.1"/>
    </source>
</evidence>
<dbReference type="GO" id="GO:0047464">
    <property type="term" value="F:heparosan-N-sulfate-glucuronate 5-epimerase activity"/>
    <property type="evidence" value="ECO:0007669"/>
    <property type="project" value="UniProtKB-EC"/>
</dbReference>